<comment type="caution">
    <text evidence="5">The sequence shown here is derived from an EMBL/GenBank/DDBJ whole genome shotgun (WGS) entry which is preliminary data.</text>
</comment>
<reference evidence="5 6" key="1">
    <citation type="journal article" date="2021" name="Nat. Plants">
        <title>The Taxus genome provides insights into paclitaxel biosynthesis.</title>
        <authorList>
            <person name="Xiong X."/>
            <person name="Gou J."/>
            <person name="Liao Q."/>
            <person name="Li Y."/>
            <person name="Zhou Q."/>
            <person name="Bi G."/>
            <person name="Li C."/>
            <person name="Du R."/>
            <person name="Wang X."/>
            <person name="Sun T."/>
            <person name="Guo L."/>
            <person name="Liang H."/>
            <person name="Lu P."/>
            <person name="Wu Y."/>
            <person name="Zhang Z."/>
            <person name="Ro D.K."/>
            <person name="Shang Y."/>
            <person name="Huang S."/>
            <person name="Yan J."/>
        </authorList>
    </citation>
    <scope>NUCLEOTIDE SEQUENCE [LARGE SCALE GENOMIC DNA]</scope>
    <source>
        <strain evidence="5">Ta-2019</strain>
    </source>
</reference>
<evidence type="ECO:0000256" key="4">
    <source>
        <dbReference type="ARBA" id="ARBA00023098"/>
    </source>
</evidence>
<dbReference type="GO" id="GO:0004620">
    <property type="term" value="F:phospholipase activity"/>
    <property type="evidence" value="ECO:0007669"/>
    <property type="project" value="TreeGrafter"/>
</dbReference>
<sequence>MAIFPLPSVDGEDSAKNGLACQTHSSAHMKGTNNGSQGELCDVWRDIHGANNWNGLLDPINPILKAEALRYGDFAQLCYDAFD</sequence>
<dbReference type="Gene3D" id="3.40.50.1820">
    <property type="entry name" value="alpha/beta hydrolase"/>
    <property type="match status" value="1"/>
</dbReference>
<evidence type="ECO:0000256" key="3">
    <source>
        <dbReference type="ARBA" id="ARBA00022963"/>
    </source>
</evidence>
<dbReference type="EMBL" id="JAHRHJ020000010">
    <property type="protein sequence ID" value="KAH9297084.1"/>
    <property type="molecule type" value="Genomic_DNA"/>
</dbReference>
<dbReference type="OMA" id="FFMNENM"/>
<keyword evidence="3" id="KW-0442">Lipid degradation</keyword>
<feature type="non-terminal residue" evidence="5">
    <location>
        <position position="83"/>
    </location>
</feature>
<evidence type="ECO:0000313" key="5">
    <source>
        <dbReference type="EMBL" id="KAH9297084.1"/>
    </source>
</evidence>
<name>A0AA38F920_TAXCH</name>
<dbReference type="GO" id="GO:0016042">
    <property type="term" value="P:lipid catabolic process"/>
    <property type="evidence" value="ECO:0007669"/>
    <property type="project" value="UniProtKB-KW"/>
</dbReference>
<accession>A0AA38F920</accession>
<evidence type="ECO:0000256" key="1">
    <source>
        <dbReference type="ARBA" id="ARBA00010701"/>
    </source>
</evidence>
<dbReference type="AlphaFoldDB" id="A0AA38F920"/>
<dbReference type="PANTHER" id="PTHR31403">
    <property type="entry name" value="PHOSPHOLIPASE A1-IBETA2, CHLOROPLASTIC"/>
    <property type="match status" value="1"/>
</dbReference>
<protein>
    <submittedName>
        <fullName evidence="5">Uncharacterized protein</fullName>
    </submittedName>
</protein>
<evidence type="ECO:0000256" key="2">
    <source>
        <dbReference type="ARBA" id="ARBA00022801"/>
    </source>
</evidence>
<evidence type="ECO:0000313" key="6">
    <source>
        <dbReference type="Proteomes" id="UP000824469"/>
    </source>
</evidence>
<dbReference type="Proteomes" id="UP000824469">
    <property type="component" value="Unassembled WGS sequence"/>
</dbReference>
<dbReference type="InterPro" id="IPR029058">
    <property type="entry name" value="AB_hydrolase_fold"/>
</dbReference>
<comment type="similarity">
    <text evidence="1">Belongs to the AB hydrolase superfamily. Lipase family.</text>
</comment>
<keyword evidence="4" id="KW-0443">Lipid metabolism</keyword>
<keyword evidence="2" id="KW-0378">Hydrolase</keyword>
<gene>
    <name evidence="5" type="ORF">KI387_028766</name>
</gene>
<keyword evidence="6" id="KW-1185">Reference proteome</keyword>
<proteinExistence type="inferred from homology"/>
<dbReference type="PANTHER" id="PTHR31403:SF54">
    <property type="entry name" value="PHOSPHOLIPASE A(1) DAD1, CHLOROPLASTIC"/>
    <property type="match status" value="1"/>
</dbReference>
<organism evidence="5 6">
    <name type="scientific">Taxus chinensis</name>
    <name type="common">Chinese yew</name>
    <name type="synonym">Taxus wallichiana var. chinensis</name>
    <dbReference type="NCBI Taxonomy" id="29808"/>
    <lineage>
        <taxon>Eukaryota</taxon>
        <taxon>Viridiplantae</taxon>
        <taxon>Streptophyta</taxon>
        <taxon>Embryophyta</taxon>
        <taxon>Tracheophyta</taxon>
        <taxon>Spermatophyta</taxon>
        <taxon>Pinopsida</taxon>
        <taxon>Pinidae</taxon>
        <taxon>Conifers II</taxon>
        <taxon>Cupressales</taxon>
        <taxon>Taxaceae</taxon>
        <taxon>Taxus</taxon>
    </lineage>
</organism>